<sequence length="175" mass="18172">MRAPGALVTFTLALALAVPLTGCAGDAGPRVATGGGGTAAPAGASPAASADPEEMGIKFTQCLREHGLDVPDPQPGEGIRFKFGKDTDRTTVDKAMEACRRYAPGKVGTGGADPERQENQRKFAACMRENGVEKFPDLEGGQIKITPEIGEDPDFPAAERKCNEILSSGVSVGTR</sequence>
<evidence type="ECO:0000313" key="3">
    <source>
        <dbReference type="Proteomes" id="UP000655287"/>
    </source>
</evidence>
<name>A0A919R8C1_9ACTN</name>
<keyword evidence="1" id="KW-0732">Signal</keyword>
<dbReference type="EMBL" id="BOOU01000098">
    <property type="protein sequence ID" value="GII81459.1"/>
    <property type="molecule type" value="Genomic_DNA"/>
</dbReference>
<evidence type="ECO:0000256" key="1">
    <source>
        <dbReference type="SAM" id="SignalP"/>
    </source>
</evidence>
<dbReference type="RefSeq" id="WP_203993753.1">
    <property type="nucleotide sequence ID" value="NZ_BOOU01000098.1"/>
</dbReference>
<organism evidence="2 3">
    <name type="scientific">Sphaerisporangium rufum</name>
    <dbReference type="NCBI Taxonomy" id="1381558"/>
    <lineage>
        <taxon>Bacteria</taxon>
        <taxon>Bacillati</taxon>
        <taxon>Actinomycetota</taxon>
        <taxon>Actinomycetes</taxon>
        <taxon>Streptosporangiales</taxon>
        <taxon>Streptosporangiaceae</taxon>
        <taxon>Sphaerisporangium</taxon>
    </lineage>
</organism>
<proteinExistence type="predicted"/>
<evidence type="ECO:0008006" key="4">
    <source>
        <dbReference type="Google" id="ProtNLM"/>
    </source>
</evidence>
<keyword evidence="3" id="KW-1185">Reference proteome</keyword>
<dbReference type="Proteomes" id="UP000655287">
    <property type="component" value="Unassembled WGS sequence"/>
</dbReference>
<dbReference type="AlphaFoldDB" id="A0A919R8C1"/>
<feature type="signal peptide" evidence="1">
    <location>
        <begin position="1"/>
        <end position="24"/>
    </location>
</feature>
<reference evidence="2" key="1">
    <citation type="submission" date="2021-01" db="EMBL/GenBank/DDBJ databases">
        <title>Whole genome shotgun sequence of Sphaerisporangium rufum NBRC 109079.</title>
        <authorList>
            <person name="Komaki H."/>
            <person name="Tamura T."/>
        </authorList>
    </citation>
    <scope>NUCLEOTIDE SEQUENCE</scope>
    <source>
        <strain evidence="2">NBRC 109079</strain>
    </source>
</reference>
<protein>
    <recommendedName>
        <fullName evidence="4">Secreted protein</fullName>
    </recommendedName>
</protein>
<feature type="chain" id="PRO_5037011009" description="Secreted protein" evidence="1">
    <location>
        <begin position="25"/>
        <end position="175"/>
    </location>
</feature>
<gene>
    <name evidence="2" type="ORF">Sru01_64410</name>
</gene>
<comment type="caution">
    <text evidence="2">The sequence shown here is derived from an EMBL/GenBank/DDBJ whole genome shotgun (WGS) entry which is preliminary data.</text>
</comment>
<evidence type="ECO:0000313" key="2">
    <source>
        <dbReference type="EMBL" id="GII81459.1"/>
    </source>
</evidence>
<accession>A0A919R8C1</accession>